<dbReference type="Pfam" id="PF08378">
    <property type="entry name" value="NERD"/>
    <property type="match status" value="1"/>
</dbReference>
<dbReference type="RefSeq" id="WP_097041097.1">
    <property type="nucleotide sequence ID" value="NZ_OBQF01000004.1"/>
</dbReference>
<name>A0A285ULG0_9STAP</name>
<protein>
    <submittedName>
        <fullName evidence="2">Nuclease-like protein</fullName>
    </submittedName>
</protein>
<evidence type="ECO:0000313" key="2">
    <source>
        <dbReference type="EMBL" id="SOC42652.1"/>
    </source>
</evidence>
<dbReference type="OrthoDB" id="2387294at2"/>
<gene>
    <name evidence="2" type="ORF">SAMN05878391_1695</name>
</gene>
<evidence type="ECO:0000313" key="3">
    <source>
        <dbReference type="Proteomes" id="UP000219412"/>
    </source>
</evidence>
<dbReference type="AlphaFoldDB" id="A0A285ULG0"/>
<dbReference type="InterPro" id="IPR011528">
    <property type="entry name" value="NERD"/>
</dbReference>
<feature type="domain" description="NERD" evidence="1">
    <location>
        <begin position="34"/>
        <end position="154"/>
    </location>
</feature>
<sequence>MRNKSRRHRQLEILSYRCDLSEADLNELKVLAGGYEGEVEFDRILEEDFGDVEFIHMKDFCFKVGRNGSQTKAESSVDQEIQIDNITIAGDRMLTFEVKNYNFDLIYVEDQWTYENGRKFGDPMLQVGRQKAALQGFLDKAGFNINLYGTIVFINRKQTIFRLPDKPEILVWSNMRKKLRKVLHPNRYDHSDLVGRLEAERLVESQYQGDVGVLFEDLTEGVFCRDCGERAARHNQQRFRCPSCDSTWTLLEVIKRLIYEIKTLNRTWEITPTIINRFSGGEISESCVRRHRKKSHISF</sequence>
<proteinExistence type="predicted"/>
<dbReference type="Proteomes" id="UP000219412">
    <property type="component" value="Unassembled WGS sequence"/>
</dbReference>
<keyword evidence="3" id="KW-1185">Reference proteome</keyword>
<organism evidence="2 3">
    <name type="scientific">Salinicoccus kekensis</name>
    <dbReference type="NCBI Taxonomy" id="714307"/>
    <lineage>
        <taxon>Bacteria</taxon>
        <taxon>Bacillati</taxon>
        <taxon>Bacillota</taxon>
        <taxon>Bacilli</taxon>
        <taxon>Bacillales</taxon>
        <taxon>Staphylococcaceae</taxon>
        <taxon>Salinicoccus</taxon>
    </lineage>
</organism>
<reference evidence="3" key="1">
    <citation type="submission" date="2017-08" db="EMBL/GenBank/DDBJ databases">
        <authorList>
            <person name="Varghese N."/>
            <person name="Submissions S."/>
        </authorList>
    </citation>
    <scope>NUCLEOTIDE SEQUENCE [LARGE SCALE GENOMIC DNA]</scope>
    <source>
        <strain evidence="3">DSM 23173</strain>
    </source>
</reference>
<dbReference type="EMBL" id="OBQF01000004">
    <property type="protein sequence ID" value="SOC42652.1"/>
    <property type="molecule type" value="Genomic_DNA"/>
</dbReference>
<accession>A0A285ULG0</accession>
<evidence type="ECO:0000259" key="1">
    <source>
        <dbReference type="Pfam" id="PF08378"/>
    </source>
</evidence>